<feature type="compositionally biased region" description="Pro residues" evidence="1">
    <location>
        <begin position="327"/>
        <end position="337"/>
    </location>
</feature>
<dbReference type="Proteomes" id="UP000054821">
    <property type="component" value="Unassembled WGS sequence"/>
</dbReference>
<feature type="compositionally biased region" description="Pro residues" evidence="1">
    <location>
        <begin position="363"/>
        <end position="378"/>
    </location>
</feature>
<dbReference type="RefSeq" id="XP_024404507.1">
    <property type="nucleotide sequence ID" value="XM_024550743.1"/>
</dbReference>
<feature type="region of interest" description="Disordered" evidence="1">
    <location>
        <begin position="183"/>
        <end position="381"/>
    </location>
</feature>
<keyword evidence="3" id="KW-1185">Reference proteome</keyword>
<feature type="compositionally biased region" description="Pro residues" evidence="1">
    <location>
        <begin position="487"/>
        <end position="503"/>
    </location>
</feature>
<evidence type="ECO:0000256" key="1">
    <source>
        <dbReference type="SAM" id="MobiDB-lite"/>
    </source>
</evidence>
<evidence type="ECO:0008006" key="4">
    <source>
        <dbReference type="Google" id="ProtNLM"/>
    </source>
</evidence>
<reference evidence="2 3" key="1">
    <citation type="journal article" date="2016" name="Genome Announc.">
        <title>Draft Whole-Genome Sequence of Trichoderma gamsii T6085, a Promising Biocontrol Agent of Fusarium Head Blight on Wheat.</title>
        <authorList>
            <person name="Baroncelli R."/>
            <person name="Zapparata A."/>
            <person name="Piaggeschi G."/>
            <person name="Sarrocco S."/>
            <person name="Vannacci G."/>
        </authorList>
    </citation>
    <scope>NUCLEOTIDE SEQUENCE [LARGE SCALE GENOMIC DNA]</scope>
    <source>
        <strain evidence="2 3">T6085</strain>
    </source>
</reference>
<name>A0A2P4Z9D9_9HYPO</name>
<dbReference type="GeneID" id="29988187"/>
<dbReference type="EMBL" id="JPDN02000058">
    <property type="protein sequence ID" value="PON20908.1"/>
    <property type="molecule type" value="Genomic_DNA"/>
</dbReference>
<dbReference type="PANTHER" id="PTHR42048:SF1">
    <property type="entry name" value="ARS-BINDING PROTEIN 2"/>
    <property type="match status" value="1"/>
</dbReference>
<feature type="compositionally biased region" description="Polar residues" evidence="1">
    <location>
        <begin position="247"/>
        <end position="272"/>
    </location>
</feature>
<dbReference type="PANTHER" id="PTHR42048">
    <property type="entry name" value="ARS-BINDING PROTEIN 2"/>
    <property type="match status" value="1"/>
</dbReference>
<sequence>MSSPQAVATTLQTGFTVANPRQPALPLALPDRSVTADTLEDAYVRFIFYCNPALPPDADTNSLREAFANPPRSGGKSFSPFVIFELVRRFYRKEIKTWTELTTTLGVEPPDLAKDESVQKIAQYGVRLKKWMNSMHVKAFFEYLMDIENDYWTSIPDDPDPTGRPVRDGVAIEDDMALRALLPHIRPKRGRRRPEPDDVAGSPAAQRPRLSPPSAIDGHRGSWSAHPDARGQVLPMDPSRPGAVAAWSSNDTVQTPLSRYPNSAITPSTRSSFWDDALEPRSAITPSKPKLSAHRRGPKNVSSAWKPQGADSSVKLRGRPPIHRTPVEPPANPPNPPIASNAPHPSNPSPMTSWAPTPDSNPSDPPPVQMAPKDPIPMMPDAAQMHPQIRNQVSPYAQVDAQVRIIPPSAPPGLLVPGMGVQPLDAGARPARPSISLQVPERQGGTVRLATPPLPPPLPPPPPIPMMPMNGQPANDIPTLPGAGQGLPPPPPPPPQQPPPPLSQMPQANGWDPFSQPSTARANEPNNVPTSAGSASQAGPEKDVPKYFFEDLDDRTNLDGLISYFTHVLHNSDWVDPQGNQQEIAGLDECTAMVNATIEHMYKNAESSQAFLINLAALCGAKMLMSNRPRCYRVETSEGVYSYYFDWQYRFGPLKGQFTMTHSVPVTMWKKPGAGERNEASQEEEGLTAQQWQAKYGALMDEIEKRDRELFDMQNKVIGAMKGDPI</sequence>
<dbReference type="AlphaFoldDB" id="A0A2P4Z9D9"/>
<dbReference type="GO" id="GO:0003688">
    <property type="term" value="F:DNA replication origin binding"/>
    <property type="evidence" value="ECO:0007669"/>
    <property type="project" value="TreeGrafter"/>
</dbReference>
<accession>A0A2P4Z9D9</accession>
<dbReference type="InterPro" id="IPR018562">
    <property type="entry name" value="ARS-binding_2"/>
</dbReference>
<organism evidence="2 3">
    <name type="scientific">Trichoderma gamsii</name>
    <dbReference type="NCBI Taxonomy" id="398673"/>
    <lineage>
        <taxon>Eukaryota</taxon>
        <taxon>Fungi</taxon>
        <taxon>Dikarya</taxon>
        <taxon>Ascomycota</taxon>
        <taxon>Pezizomycotina</taxon>
        <taxon>Sordariomycetes</taxon>
        <taxon>Hypocreomycetidae</taxon>
        <taxon>Hypocreales</taxon>
        <taxon>Hypocreaceae</taxon>
        <taxon>Trichoderma</taxon>
    </lineage>
</organism>
<proteinExistence type="predicted"/>
<evidence type="ECO:0000313" key="3">
    <source>
        <dbReference type="Proteomes" id="UP000054821"/>
    </source>
</evidence>
<dbReference type="STRING" id="398673.A0A2P4Z9D9"/>
<feature type="region of interest" description="Disordered" evidence="1">
    <location>
        <begin position="408"/>
        <end position="542"/>
    </location>
</feature>
<feature type="compositionally biased region" description="Pro residues" evidence="1">
    <location>
        <begin position="452"/>
        <end position="466"/>
    </location>
</feature>
<comment type="caution">
    <text evidence="2">The sequence shown here is derived from an EMBL/GenBank/DDBJ whole genome shotgun (WGS) entry which is preliminary data.</text>
</comment>
<protein>
    <recommendedName>
        <fullName evidence="4">ARS binding protein 2</fullName>
    </recommendedName>
</protein>
<dbReference type="Pfam" id="PF09441">
    <property type="entry name" value="Abp2"/>
    <property type="match status" value="1"/>
</dbReference>
<evidence type="ECO:0000313" key="2">
    <source>
        <dbReference type="EMBL" id="PON20908.1"/>
    </source>
</evidence>
<gene>
    <name evidence="2" type="ORF">TGAM01_v210193</name>
</gene>
<feature type="compositionally biased region" description="Polar residues" evidence="1">
    <location>
        <begin position="515"/>
        <end position="537"/>
    </location>
</feature>